<accession>D2VBM6</accession>
<name>D2VBM6_NAEGR</name>
<keyword evidence="1" id="KW-1133">Transmembrane helix</keyword>
<dbReference type="RefSeq" id="XP_002678680.1">
    <property type="nucleotide sequence ID" value="XM_002678634.1"/>
</dbReference>
<dbReference type="GeneID" id="8859122"/>
<dbReference type="KEGG" id="ngr:NAEGRDRAFT_66269"/>
<organism evidence="3">
    <name type="scientific">Naegleria gruberi</name>
    <name type="common">Amoeba</name>
    <dbReference type="NCBI Taxonomy" id="5762"/>
    <lineage>
        <taxon>Eukaryota</taxon>
        <taxon>Discoba</taxon>
        <taxon>Heterolobosea</taxon>
        <taxon>Tetramitia</taxon>
        <taxon>Eutetramitia</taxon>
        <taxon>Vahlkampfiidae</taxon>
        <taxon>Naegleria</taxon>
    </lineage>
</organism>
<protein>
    <submittedName>
        <fullName evidence="2">Predicted protein</fullName>
    </submittedName>
</protein>
<sequence length="322" mass="36069">MSIVPLEVIESGGFANVTTSVFLPILNLICRLVHDSLQIHARLLSESGQLVEWSLFLAIQVTAGITTFAMYINFISLFEIIFFVQRLFWKTARLLRAISNKTHRIIEIIILIANVVVVIIGVLVVVAVSALYAIKKFEIISNNYLTYAFVASFIAIFIILIFLSSLIITSGILVMRTIKQTTRNVTQSIRNTSLSDTQNSAPTNRASFEIKSFEKRVQSPFKITFGLLLGLLLCILLEIISLALASTVTSSEDFKAIWHFFNCLGVLIYAVLLMLLFYPMFLDSENALKEIEKRNELMNSSIVVKIENSANSSQISLSKEDV</sequence>
<dbReference type="InParanoid" id="D2VBM6"/>
<proteinExistence type="predicted"/>
<keyword evidence="1" id="KW-0812">Transmembrane</keyword>
<evidence type="ECO:0000313" key="2">
    <source>
        <dbReference type="EMBL" id="EFC45936.1"/>
    </source>
</evidence>
<dbReference type="OMA" id="WGNENAF"/>
<reference evidence="2 3" key="1">
    <citation type="journal article" date="2010" name="Cell">
        <title>The genome of Naegleria gruberi illuminates early eukaryotic versatility.</title>
        <authorList>
            <person name="Fritz-Laylin L.K."/>
            <person name="Prochnik S.E."/>
            <person name="Ginger M.L."/>
            <person name="Dacks J.B."/>
            <person name="Carpenter M.L."/>
            <person name="Field M.C."/>
            <person name="Kuo A."/>
            <person name="Paredez A."/>
            <person name="Chapman J."/>
            <person name="Pham J."/>
            <person name="Shu S."/>
            <person name="Neupane R."/>
            <person name="Cipriano M."/>
            <person name="Mancuso J."/>
            <person name="Tu H."/>
            <person name="Salamov A."/>
            <person name="Lindquist E."/>
            <person name="Shapiro H."/>
            <person name="Lucas S."/>
            <person name="Grigoriev I.V."/>
            <person name="Cande W.Z."/>
            <person name="Fulton C."/>
            <person name="Rokhsar D.S."/>
            <person name="Dawson S.C."/>
        </authorList>
    </citation>
    <scope>NUCLEOTIDE SEQUENCE [LARGE SCALE GENOMIC DNA]</scope>
    <source>
        <strain evidence="2 3">NEG-M</strain>
    </source>
</reference>
<keyword evidence="3" id="KW-1185">Reference proteome</keyword>
<evidence type="ECO:0000256" key="1">
    <source>
        <dbReference type="SAM" id="Phobius"/>
    </source>
</evidence>
<feature type="transmembrane region" description="Helical" evidence="1">
    <location>
        <begin position="257"/>
        <end position="278"/>
    </location>
</feature>
<feature type="transmembrane region" description="Helical" evidence="1">
    <location>
        <begin position="146"/>
        <end position="174"/>
    </location>
</feature>
<dbReference type="EMBL" id="GG738861">
    <property type="protein sequence ID" value="EFC45936.1"/>
    <property type="molecule type" value="Genomic_DNA"/>
</dbReference>
<dbReference type="AlphaFoldDB" id="D2VBM6"/>
<feature type="transmembrane region" description="Helical" evidence="1">
    <location>
        <begin position="105"/>
        <end position="134"/>
    </location>
</feature>
<dbReference type="Proteomes" id="UP000006671">
    <property type="component" value="Unassembled WGS sequence"/>
</dbReference>
<keyword evidence="1" id="KW-0472">Membrane</keyword>
<feature type="transmembrane region" description="Helical" evidence="1">
    <location>
        <begin position="225"/>
        <end position="245"/>
    </location>
</feature>
<evidence type="ECO:0000313" key="3">
    <source>
        <dbReference type="Proteomes" id="UP000006671"/>
    </source>
</evidence>
<gene>
    <name evidence="2" type="ORF">NAEGRDRAFT_66269</name>
</gene>
<feature type="transmembrane region" description="Helical" evidence="1">
    <location>
        <begin position="53"/>
        <end position="84"/>
    </location>
</feature>
<dbReference type="OrthoDB" id="10385616at2759"/>
<dbReference type="VEuPathDB" id="AmoebaDB:NAEGRDRAFT_66269"/>